<dbReference type="AlphaFoldDB" id="A0A101SJS5"/>
<evidence type="ECO:0000313" key="2">
    <source>
        <dbReference type="EMBL" id="KUN75108.1"/>
    </source>
</evidence>
<dbReference type="Proteomes" id="UP000052982">
    <property type="component" value="Unassembled WGS sequence"/>
</dbReference>
<evidence type="ECO:0008006" key="4">
    <source>
        <dbReference type="Google" id="ProtNLM"/>
    </source>
</evidence>
<comment type="caution">
    <text evidence="2">The sequence shown here is derived from an EMBL/GenBank/DDBJ whole genome shotgun (WGS) entry which is preliminary data.</text>
</comment>
<name>A0A101SJS5_9ACTN</name>
<keyword evidence="1" id="KW-1133">Transmembrane helix</keyword>
<protein>
    <recommendedName>
        <fullName evidence="4">Integral membrane protein</fullName>
    </recommendedName>
</protein>
<dbReference type="STRING" id="1943.AQJ64_43735"/>
<proteinExistence type="predicted"/>
<evidence type="ECO:0000313" key="3">
    <source>
        <dbReference type="Proteomes" id="UP000052982"/>
    </source>
</evidence>
<keyword evidence="1" id="KW-0812">Transmembrane</keyword>
<organism evidence="2 3">
    <name type="scientific">Streptomyces griseoruber</name>
    <dbReference type="NCBI Taxonomy" id="1943"/>
    <lineage>
        <taxon>Bacteria</taxon>
        <taxon>Bacillati</taxon>
        <taxon>Actinomycetota</taxon>
        <taxon>Actinomycetes</taxon>
        <taxon>Kitasatosporales</taxon>
        <taxon>Streptomycetaceae</taxon>
        <taxon>Streptomyces</taxon>
    </lineage>
</organism>
<gene>
    <name evidence="2" type="ORF">AQJ64_43735</name>
</gene>
<reference evidence="2 3" key="1">
    <citation type="submission" date="2015-10" db="EMBL/GenBank/DDBJ databases">
        <title>Draft genome sequence of Streptomyces griseoruber DSM 40281, type strain for the species Streptomyces griseoruber.</title>
        <authorList>
            <person name="Ruckert C."/>
            <person name="Winkler A."/>
            <person name="Kalinowski J."/>
            <person name="Kampfer P."/>
            <person name="Glaeser S."/>
        </authorList>
    </citation>
    <scope>NUCLEOTIDE SEQUENCE [LARGE SCALE GENOMIC DNA]</scope>
    <source>
        <strain evidence="2 3">DSM 40281</strain>
    </source>
</reference>
<sequence length="67" mass="6805">MKIWIRLIGGALLLFSGVVWALQGSGAVGGSGMSGQAQWLVIGLFVAVVGAILLVGGVRKLRAGDRG</sequence>
<accession>A0A101SJS5</accession>
<evidence type="ECO:0000256" key="1">
    <source>
        <dbReference type="SAM" id="Phobius"/>
    </source>
</evidence>
<dbReference type="RefSeq" id="WP_055638394.1">
    <property type="nucleotide sequence ID" value="NZ_KQ948796.1"/>
</dbReference>
<keyword evidence="3" id="KW-1185">Reference proteome</keyword>
<feature type="transmembrane region" description="Helical" evidence="1">
    <location>
        <begin position="37"/>
        <end position="58"/>
    </location>
</feature>
<keyword evidence="1" id="KW-0472">Membrane</keyword>
<dbReference type="EMBL" id="LMWW01000091">
    <property type="protein sequence ID" value="KUN75108.1"/>
    <property type="molecule type" value="Genomic_DNA"/>
</dbReference>